<evidence type="ECO:0000313" key="2">
    <source>
        <dbReference type="Proteomes" id="UP000653674"/>
    </source>
</evidence>
<dbReference type="EMBL" id="BONU01000018">
    <property type="protein sequence ID" value="GIG74483.1"/>
    <property type="molecule type" value="Genomic_DNA"/>
</dbReference>
<evidence type="ECO:0000313" key="1">
    <source>
        <dbReference type="EMBL" id="GIG74483.1"/>
    </source>
</evidence>
<keyword evidence="2" id="KW-1185">Reference proteome</keyword>
<reference evidence="1" key="1">
    <citation type="submission" date="2021-01" db="EMBL/GenBank/DDBJ databases">
        <title>Whole genome shotgun sequence of Planosporangium flavigriseum NBRC 105377.</title>
        <authorList>
            <person name="Komaki H."/>
            <person name="Tamura T."/>
        </authorList>
    </citation>
    <scope>NUCLEOTIDE SEQUENCE</scope>
    <source>
        <strain evidence="1">NBRC 105377</strain>
    </source>
</reference>
<dbReference type="Proteomes" id="UP000653674">
    <property type="component" value="Unassembled WGS sequence"/>
</dbReference>
<dbReference type="RefSeq" id="WP_168071799.1">
    <property type="nucleotide sequence ID" value="NZ_BAAAQJ010000003.1"/>
</dbReference>
<evidence type="ECO:0008006" key="3">
    <source>
        <dbReference type="Google" id="ProtNLM"/>
    </source>
</evidence>
<comment type="caution">
    <text evidence="1">The sequence shown here is derived from an EMBL/GenBank/DDBJ whole genome shotgun (WGS) entry which is preliminary data.</text>
</comment>
<dbReference type="InterPro" id="IPR036689">
    <property type="entry name" value="ESAT-6-like_sf"/>
</dbReference>
<dbReference type="AlphaFoldDB" id="A0A8J3LJQ2"/>
<accession>A0A8J3LJQ2</accession>
<organism evidence="1 2">
    <name type="scientific">Planosporangium flavigriseum</name>
    <dbReference type="NCBI Taxonomy" id="373681"/>
    <lineage>
        <taxon>Bacteria</taxon>
        <taxon>Bacillati</taxon>
        <taxon>Actinomycetota</taxon>
        <taxon>Actinomycetes</taxon>
        <taxon>Micromonosporales</taxon>
        <taxon>Micromonosporaceae</taxon>
        <taxon>Planosporangium</taxon>
    </lineage>
</organism>
<dbReference type="SUPFAM" id="SSF140453">
    <property type="entry name" value="EsxAB dimer-like"/>
    <property type="match status" value="1"/>
</dbReference>
<proteinExistence type="predicted"/>
<protein>
    <recommendedName>
        <fullName evidence="3">WXG100 family type VII secretion target</fullName>
    </recommendedName>
</protein>
<sequence length="426" mass="44693">MRTTSLLHGGDPCPGDPAGVHQVVGQLRAAAENVSDAATLIRRVASDTTMWTGAAADAFAQRHDELIRQLSRARAAYESAADALGSWVRQLEHAQAEAASIVYRAQAAAQAAAAQAGTHHLVGARPPALAALQKARDALEHRAQQDAKRCAQALDEASQQFGNVHHDLGRWVAHAWEDVLTEAAAASKMLHVVDDVVGIVALVTGPIPVVGQVVGAVALLALAATVVCDVTLAASGRQSWWIVAEDGVSIAFAGAGKVAGRVLREAKAAEQFGASARSASRLGGGFTRSLRPAEARLATGQGSINEVKLWAGARRAALGDAAELRALARNAQAHAEVRDAIRAVLRNPLAELASGEKEALAGAKAFKQLPLLSQWTPQGTRQAVSMGVYDGLNVKDGKEAIDTLRKIDIWVNCELTGQPVPDWDSM</sequence>
<dbReference type="Gene3D" id="1.10.287.1060">
    <property type="entry name" value="ESAT-6-like"/>
    <property type="match status" value="1"/>
</dbReference>
<name>A0A8J3LJQ2_9ACTN</name>
<gene>
    <name evidence="1" type="ORF">Pfl04_28870</name>
</gene>